<organism evidence="2 3">
    <name type="scientific">Bodo saltans</name>
    <name type="common">Flagellated protozoan</name>
    <dbReference type="NCBI Taxonomy" id="75058"/>
    <lineage>
        <taxon>Eukaryota</taxon>
        <taxon>Discoba</taxon>
        <taxon>Euglenozoa</taxon>
        <taxon>Kinetoplastea</taxon>
        <taxon>Metakinetoplastina</taxon>
        <taxon>Eubodonida</taxon>
        <taxon>Bodonidae</taxon>
        <taxon>Bodo</taxon>
    </lineage>
</organism>
<keyword evidence="1" id="KW-1133">Transmembrane helix</keyword>
<accession>A0A0S4JD83</accession>
<dbReference type="InterPro" id="IPR027417">
    <property type="entry name" value="P-loop_NTPase"/>
</dbReference>
<evidence type="ECO:0000313" key="2">
    <source>
        <dbReference type="EMBL" id="CUG88210.1"/>
    </source>
</evidence>
<proteinExistence type="predicted"/>
<keyword evidence="1" id="KW-0812">Transmembrane</keyword>
<dbReference type="Gene3D" id="3.40.50.300">
    <property type="entry name" value="P-loop containing nucleotide triphosphate hydrolases"/>
    <property type="match status" value="1"/>
</dbReference>
<reference evidence="3" key="1">
    <citation type="submission" date="2015-09" db="EMBL/GenBank/DDBJ databases">
        <authorList>
            <consortium name="Pathogen Informatics"/>
        </authorList>
    </citation>
    <scope>NUCLEOTIDE SEQUENCE [LARGE SCALE GENOMIC DNA]</scope>
    <source>
        <strain evidence="3">Lake Konstanz</strain>
    </source>
</reference>
<feature type="transmembrane region" description="Helical" evidence="1">
    <location>
        <begin position="961"/>
        <end position="979"/>
    </location>
</feature>
<dbReference type="SUPFAM" id="SSF52540">
    <property type="entry name" value="P-loop containing nucleoside triphosphate hydrolases"/>
    <property type="match status" value="1"/>
</dbReference>
<keyword evidence="1" id="KW-0472">Membrane</keyword>
<keyword evidence="3" id="KW-1185">Reference proteome</keyword>
<dbReference type="Proteomes" id="UP000051952">
    <property type="component" value="Unassembled WGS sequence"/>
</dbReference>
<dbReference type="AlphaFoldDB" id="A0A0S4JD83"/>
<name>A0A0S4JD83_BODSA</name>
<dbReference type="VEuPathDB" id="TriTrypDB:BSAL_14195"/>
<evidence type="ECO:0000313" key="3">
    <source>
        <dbReference type="Proteomes" id="UP000051952"/>
    </source>
</evidence>
<protein>
    <submittedName>
        <fullName evidence="2">Bodo-specific multi-copy gene family, putative</fullName>
    </submittedName>
</protein>
<dbReference type="EMBL" id="CYKH01001624">
    <property type="protein sequence ID" value="CUG88210.1"/>
    <property type="molecule type" value="Genomic_DNA"/>
</dbReference>
<gene>
    <name evidence="2" type="ORF">BSAL_14195</name>
</gene>
<evidence type="ECO:0000256" key="1">
    <source>
        <dbReference type="SAM" id="Phobius"/>
    </source>
</evidence>
<sequence length="997" mass="111602">MRLLAPLLRRSFGLSATSMCRSGLLASGNTVAKYYDSTTWPKHWTATDIEALLRDNLAKSGVAPDYDRLVVLHRSGDIKSLNVLLHKFVKPQEVNVEEYFTKHVHKAKDIEISVQSHQHAFDSINMALLISNFERTIVVCKSPSGAGTTTFLKHFVSTKRAEAMKCGRVIVRCCDVAIRDTDDIESSWIAQVLKAATNSIDTNLTSGFCDLIRTHVEAVTGRPQVSSAYCDTHTAYATWMSETAIHFKISEYTDNVDPLIILDSCEILSNHDYVHRSTGKLYSLLEVLCLQVPSPYAIVVMGSDARIGVSDPGLLAIANVTNIDLTWDPDTWPSHWTATDIEALLKDNISSSVPKPSYETLAEMLRSRDIHSIKVILRSLRTQPTIPEVTFDECVSKFISKSVDPPNMELQGRMTQLDTLDKVLSVQPDQKKQVAFCYAPRGSGKTQLLMHFVSTKRADAMKCGRIIVRCCEKPDVRNASWFQSVINGMATQGLCDLVREHVQSITGKTQELSKYSNPQVAYETWISETARRFGNPSSKQHVDPLIILDACENLAEPNDPQAALYDGKTTDTLPEKRLSLLERFCDVVPSPYCIFVIGCSANIVSNSVSGGSDSVNVTKINPLAPLSKKQFAAAISAWKEDNVNPAIFLPLYHWTGGLPRLLRLAYSPKSLLVRLTEGHINVLKERFETYKLNVEKEYPLQAKWFPHAYTCFLASSTKLKVSSTDLITVKPAWKKQANHALTYEDAAAQSIGAYDPNTRLFMVPPITFVDGVVPKDTKAVPILPSRLHPFLGRGVVKHFGKDNALERGIQFEKPYMFAVYARYLLTRWANSNKRWVSLEKIFDGAVHGTQKSVLSKYEANLSDGVRLGDCCKKKLARKNAVTYLGGSAKHDAYLWCRKKQTNDKVPNKRKQKKKLVAVPLQLRHGKPKTPAALIKQLEGSEILLSVNQQRCNTMKKHINRIVMVDASAMSSISWLWLISRRHKNRKRSKKQASKKKP</sequence>